<comment type="caution">
    <text evidence="10">The sequence shown here is derived from an EMBL/GenBank/DDBJ whole genome shotgun (WGS) entry which is preliminary data.</text>
</comment>
<dbReference type="GO" id="GO:0006424">
    <property type="term" value="P:glutamyl-tRNA aminoacylation"/>
    <property type="evidence" value="ECO:0007669"/>
    <property type="project" value="UniProtKB-UniRule"/>
</dbReference>
<keyword evidence="5 7" id="KW-0648">Protein biosynthesis</keyword>
<dbReference type="PRINTS" id="PR00987">
    <property type="entry name" value="TRNASYNTHGLU"/>
</dbReference>
<evidence type="ECO:0000256" key="4">
    <source>
        <dbReference type="ARBA" id="ARBA00022840"/>
    </source>
</evidence>
<evidence type="ECO:0000256" key="1">
    <source>
        <dbReference type="ARBA" id="ARBA00007894"/>
    </source>
</evidence>
<dbReference type="PANTHER" id="PTHR43311:SF2">
    <property type="entry name" value="GLUTAMATE--TRNA LIGASE, MITOCHONDRIAL-RELATED"/>
    <property type="match status" value="1"/>
</dbReference>
<dbReference type="InterPro" id="IPR033910">
    <property type="entry name" value="GluRS_core"/>
</dbReference>
<dbReference type="AlphaFoldDB" id="A0A9D1MXG4"/>
<dbReference type="SUPFAM" id="SSF48163">
    <property type="entry name" value="An anticodon-binding domain of class I aminoacyl-tRNA synthetases"/>
    <property type="match status" value="1"/>
</dbReference>
<dbReference type="GO" id="GO:0004818">
    <property type="term" value="F:glutamate-tRNA ligase activity"/>
    <property type="evidence" value="ECO:0007669"/>
    <property type="project" value="UniProtKB-UniRule"/>
</dbReference>
<evidence type="ECO:0000313" key="11">
    <source>
        <dbReference type="Proteomes" id="UP000886852"/>
    </source>
</evidence>
<feature type="domain" description="Glutamyl/glutaminyl-tRNA synthetase class Ib catalytic" evidence="8">
    <location>
        <begin position="4"/>
        <end position="316"/>
    </location>
</feature>
<feature type="binding site" evidence="7">
    <location>
        <position position="109"/>
    </location>
    <ligand>
        <name>Zn(2+)</name>
        <dbReference type="ChEBI" id="CHEBI:29105"/>
    </ligand>
</feature>
<dbReference type="InterPro" id="IPR045462">
    <property type="entry name" value="aa-tRNA-synth_I_cd-bd"/>
</dbReference>
<dbReference type="EMBL" id="DVOC01000061">
    <property type="protein sequence ID" value="HIU91071.1"/>
    <property type="molecule type" value="Genomic_DNA"/>
</dbReference>
<dbReference type="SUPFAM" id="SSF52374">
    <property type="entry name" value="Nucleotidylyl transferase"/>
    <property type="match status" value="1"/>
</dbReference>
<dbReference type="CDD" id="cd00808">
    <property type="entry name" value="GluRS_core"/>
    <property type="match status" value="1"/>
</dbReference>
<evidence type="ECO:0000256" key="2">
    <source>
        <dbReference type="ARBA" id="ARBA00022598"/>
    </source>
</evidence>
<evidence type="ECO:0000256" key="7">
    <source>
        <dbReference type="HAMAP-Rule" id="MF_00022"/>
    </source>
</evidence>
<keyword evidence="2 7" id="KW-0436">Ligase</keyword>
<keyword evidence="3 7" id="KW-0547">Nucleotide-binding</keyword>
<dbReference type="Pfam" id="PF00749">
    <property type="entry name" value="tRNA-synt_1c"/>
    <property type="match status" value="1"/>
</dbReference>
<keyword evidence="7" id="KW-0862">Zinc</keyword>
<dbReference type="EC" id="6.1.1.17" evidence="7"/>
<evidence type="ECO:0000256" key="5">
    <source>
        <dbReference type="ARBA" id="ARBA00022917"/>
    </source>
</evidence>
<dbReference type="PROSITE" id="PS00178">
    <property type="entry name" value="AA_TRNA_LIGASE_I"/>
    <property type="match status" value="1"/>
</dbReference>
<dbReference type="InterPro" id="IPR004527">
    <property type="entry name" value="Glu-tRNA-ligase_bac/mito"/>
</dbReference>
<evidence type="ECO:0000256" key="6">
    <source>
        <dbReference type="ARBA" id="ARBA00023146"/>
    </source>
</evidence>
<dbReference type="Pfam" id="PF19269">
    <property type="entry name" value="Anticodon_2"/>
    <property type="match status" value="1"/>
</dbReference>
<comment type="function">
    <text evidence="7">Catalyzes the attachment of glutamate to tRNA(Glu) in a two-step reaction: glutamate is first activated by ATP to form Glu-AMP and then transferred to the acceptor end of tRNA(Glu).</text>
</comment>
<dbReference type="InterPro" id="IPR008925">
    <property type="entry name" value="aa_tRNA-synth_I_cd-bd_sf"/>
</dbReference>
<keyword evidence="4 7" id="KW-0067">ATP-binding</keyword>
<name>A0A9D1MXG4_9BACT</name>
<feature type="short sequence motif" description="'HIGH' region" evidence="7">
    <location>
        <begin position="10"/>
        <end position="20"/>
    </location>
</feature>
<dbReference type="InterPro" id="IPR000924">
    <property type="entry name" value="Glu/Gln-tRNA-synth"/>
</dbReference>
<reference evidence="10" key="1">
    <citation type="submission" date="2020-10" db="EMBL/GenBank/DDBJ databases">
        <authorList>
            <person name="Gilroy R."/>
        </authorList>
    </citation>
    <scope>NUCLEOTIDE SEQUENCE</scope>
    <source>
        <strain evidence="10">ChiHjej12B11-7776</strain>
    </source>
</reference>
<sequence>MSQLRTRFAPSPTGYLHIGGLRTALYSYLYAKKMNGKFILRIEDTDQGRYVPGAVEIIYRTLRETGIMYDEGPDVGGDYGPYIQSQRKNEYLKYAKQLVESGHAYYCFCTEERLLSLPDVNGARRYDKHCLHLSKQEVEERLARGDKYVIRQNMPTEGSTTYHDAVYGDITIENSELEDQILIKSDGMPTYNFANVIDDHLMGINCVMRGTEYLSSTPKYNLLYDAFGWERPMYIHMPPIMKDAHNKLSKRNGDASYEDLIKKGFLKDAIINYIALLGWSPKDDSEKMSFEELKSKFDISGINKSPSIFDPQKLAWLNSQYIKEMTPQQFADYAAPWIDDCYLKDFDRALVCKLVQGRVETFAEIPDKLRFLQQFDDFDNALYQNQKQKTDEATAKEILPLVRKAFAEVEKWDNEHLYGALVQLAQQQGVKNGKVLWPARIALTGLAATPGGASEIAELLGRDETLRRLDRSISRL</sequence>
<feature type="binding site" evidence="7">
    <location>
        <position position="130"/>
    </location>
    <ligand>
        <name>Zn(2+)</name>
        <dbReference type="ChEBI" id="CHEBI:29105"/>
    </ligand>
</feature>
<dbReference type="Gene3D" id="1.10.10.350">
    <property type="match status" value="1"/>
</dbReference>
<comment type="similarity">
    <text evidence="1 7">Belongs to the class-I aminoacyl-tRNA synthetase family. Glutamate--tRNA ligase type 1 subfamily.</text>
</comment>
<comment type="subcellular location">
    <subcellularLocation>
        <location evidence="7">Cytoplasm</location>
    </subcellularLocation>
</comment>
<dbReference type="InterPro" id="IPR020751">
    <property type="entry name" value="aa-tRNA-synth_I_codon-bd_sub2"/>
</dbReference>
<keyword evidence="7" id="KW-0479">Metal-binding</keyword>
<dbReference type="Gene3D" id="3.40.50.620">
    <property type="entry name" value="HUPs"/>
    <property type="match status" value="1"/>
</dbReference>
<dbReference type="InterPro" id="IPR049940">
    <property type="entry name" value="GluQ/Sye"/>
</dbReference>
<feature type="binding site" evidence="7">
    <location>
        <position position="107"/>
    </location>
    <ligand>
        <name>Zn(2+)</name>
        <dbReference type="ChEBI" id="CHEBI:29105"/>
    </ligand>
</feature>
<dbReference type="FunFam" id="3.40.50.620:FF:000045">
    <property type="entry name" value="Glutamate--tRNA ligase, mitochondrial"/>
    <property type="match status" value="1"/>
</dbReference>
<dbReference type="Proteomes" id="UP000886852">
    <property type="component" value="Unassembled WGS sequence"/>
</dbReference>
<evidence type="ECO:0000259" key="9">
    <source>
        <dbReference type="Pfam" id="PF19269"/>
    </source>
</evidence>
<evidence type="ECO:0000259" key="8">
    <source>
        <dbReference type="Pfam" id="PF00749"/>
    </source>
</evidence>
<reference evidence="10" key="2">
    <citation type="journal article" date="2021" name="PeerJ">
        <title>Extensive microbial diversity within the chicken gut microbiome revealed by metagenomics and culture.</title>
        <authorList>
            <person name="Gilroy R."/>
            <person name="Ravi A."/>
            <person name="Getino M."/>
            <person name="Pursley I."/>
            <person name="Horton D.L."/>
            <person name="Alikhan N.F."/>
            <person name="Baker D."/>
            <person name="Gharbi K."/>
            <person name="Hall N."/>
            <person name="Watson M."/>
            <person name="Adriaenssens E.M."/>
            <person name="Foster-Nyarko E."/>
            <person name="Jarju S."/>
            <person name="Secka A."/>
            <person name="Antonio M."/>
            <person name="Oren A."/>
            <person name="Chaudhuri R.R."/>
            <person name="La Ragione R."/>
            <person name="Hildebrand F."/>
            <person name="Pallen M.J."/>
        </authorList>
    </citation>
    <scope>NUCLEOTIDE SEQUENCE</scope>
    <source>
        <strain evidence="10">ChiHjej12B11-7776</strain>
    </source>
</reference>
<comment type="subunit">
    <text evidence="7">Monomer.</text>
</comment>
<evidence type="ECO:0000313" key="10">
    <source>
        <dbReference type="EMBL" id="HIU91071.1"/>
    </source>
</evidence>
<dbReference type="NCBIfam" id="TIGR00464">
    <property type="entry name" value="gltX_bact"/>
    <property type="match status" value="1"/>
</dbReference>
<comment type="catalytic activity">
    <reaction evidence="7">
        <text>tRNA(Glu) + L-glutamate + ATP = L-glutamyl-tRNA(Glu) + AMP + diphosphate</text>
        <dbReference type="Rhea" id="RHEA:23540"/>
        <dbReference type="Rhea" id="RHEA-COMP:9663"/>
        <dbReference type="Rhea" id="RHEA-COMP:9680"/>
        <dbReference type="ChEBI" id="CHEBI:29985"/>
        <dbReference type="ChEBI" id="CHEBI:30616"/>
        <dbReference type="ChEBI" id="CHEBI:33019"/>
        <dbReference type="ChEBI" id="CHEBI:78442"/>
        <dbReference type="ChEBI" id="CHEBI:78520"/>
        <dbReference type="ChEBI" id="CHEBI:456215"/>
        <dbReference type="EC" id="6.1.1.17"/>
    </reaction>
</comment>
<proteinExistence type="inferred from homology"/>
<feature type="binding site" evidence="7">
    <location>
        <position position="250"/>
    </location>
    <ligand>
        <name>ATP</name>
        <dbReference type="ChEBI" id="CHEBI:30616"/>
    </ligand>
</feature>
<dbReference type="InterPro" id="IPR001412">
    <property type="entry name" value="aa-tRNA-synth_I_CS"/>
</dbReference>
<keyword evidence="7" id="KW-0963">Cytoplasm</keyword>
<accession>A0A9D1MXG4</accession>
<dbReference type="PANTHER" id="PTHR43311">
    <property type="entry name" value="GLUTAMATE--TRNA LIGASE"/>
    <property type="match status" value="1"/>
</dbReference>
<dbReference type="GO" id="GO:0008270">
    <property type="term" value="F:zinc ion binding"/>
    <property type="evidence" value="ECO:0007669"/>
    <property type="project" value="UniProtKB-UniRule"/>
</dbReference>
<gene>
    <name evidence="7" type="primary">gltX</name>
    <name evidence="10" type="ORF">IAC72_03580</name>
</gene>
<dbReference type="GO" id="GO:0005737">
    <property type="term" value="C:cytoplasm"/>
    <property type="evidence" value="ECO:0007669"/>
    <property type="project" value="UniProtKB-SubCell"/>
</dbReference>
<dbReference type="GO" id="GO:0005524">
    <property type="term" value="F:ATP binding"/>
    <property type="evidence" value="ECO:0007669"/>
    <property type="project" value="UniProtKB-UniRule"/>
</dbReference>
<dbReference type="InterPro" id="IPR020058">
    <property type="entry name" value="Glu/Gln-tRNA-synth_Ib_cat-dom"/>
</dbReference>
<feature type="short sequence motif" description="'KMSKS' region" evidence="7">
    <location>
        <begin position="247"/>
        <end position="251"/>
    </location>
</feature>
<keyword evidence="6 7" id="KW-0030">Aminoacyl-tRNA synthetase</keyword>
<dbReference type="HAMAP" id="MF_00022">
    <property type="entry name" value="Glu_tRNA_synth_type1"/>
    <property type="match status" value="1"/>
</dbReference>
<feature type="binding site" evidence="7">
    <location>
        <position position="132"/>
    </location>
    <ligand>
        <name>Zn(2+)</name>
        <dbReference type="ChEBI" id="CHEBI:29105"/>
    </ligand>
</feature>
<dbReference type="GO" id="GO:0000049">
    <property type="term" value="F:tRNA binding"/>
    <property type="evidence" value="ECO:0007669"/>
    <property type="project" value="InterPro"/>
</dbReference>
<dbReference type="InterPro" id="IPR014729">
    <property type="entry name" value="Rossmann-like_a/b/a_fold"/>
</dbReference>
<organism evidence="10 11">
    <name type="scientific">Candidatus Fimimonas merdipullorum</name>
    <dbReference type="NCBI Taxonomy" id="2840822"/>
    <lineage>
        <taxon>Bacteria</taxon>
        <taxon>Pseudomonadati</taxon>
        <taxon>Myxococcota</taxon>
        <taxon>Myxococcia</taxon>
        <taxon>Myxococcales</taxon>
        <taxon>Cystobacterineae</taxon>
        <taxon>Myxococcaceae</taxon>
        <taxon>Myxococcaceae incertae sedis</taxon>
        <taxon>Candidatus Fimimonas</taxon>
    </lineage>
</organism>
<evidence type="ECO:0000256" key="3">
    <source>
        <dbReference type="ARBA" id="ARBA00022741"/>
    </source>
</evidence>
<protein>
    <recommendedName>
        <fullName evidence="7">Glutamate--tRNA ligase</fullName>
        <ecNumber evidence="7">6.1.1.17</ecNumber>
    </recommendedName>
    <alternativeName>
        <fullName evidence="7">Glutamyl-tRNA synthetase</fullName>
        <shortName evidence="7">GluRS</shortName>
    </alternativeName>
</protein>
<feature type="domain" description="Aminoacyl-tRNA synthetase class I anticodon-binding" evidence="9">
    <location>
        <begin position="329"/>
        <end position="472"/>
    </location>
</feature>
<comment type="cofactor">
    <cofactor evidence="7">
        <name>Zn(2+)</name>
        <dbReference type="ChEBI" id="CHEBI:29105"/>
    </cofactor>
    <text evidence="7">Binds 1 zinc ion per subunit.</text>
</comment>